<evidence type="ECO:0000256" key="1">
    <source>
        <dbReference type="SAM" id="MobiDB-lite"/>
    </source>
</evidence>
<protein>
    <submittedName>
        <fullName evidence="3">Uncharacterized protein</fullName>
    </submittedName>
</protein>
<keyword evidence="2" id="KW-0732">Signal</keyword>
<comment type="caution">
    <text evidence="3">The sequence shown here is derived from an EMBL/GenBank/DDBJ whole genome shotgun (WGS) entry which is preliminary data.</text>
</comment>
<dbReference type="Pfam" id="PF04360">
    <property type="entry name" value="Serglycin"/>
    <property type="match status" value="1"/>
</dbReference>
<feature type="region of interest" description="Disordered" evidence="1">
    <location>
        <begin position="82"/>
        <end position="108"/>
    </location>
</feature>
<gene>
    <name evidence="3" type="ORF">GDO78_008269</name>
</gene>
<keyword evidence="4" id="KW-1185">Reference proteome</keyword>
<organism evidence="3 4">
    <name type="scientific">Eleutherodactylus coqui</name>
    <name type="common">Puerto Rican coqui</name>
    <dbReference type="NCBI Taxonomy" id="57060"/>
    <lineage>
        <taxon>Eukaryota</taxon>
        <taxon>Metazoa</taxon>
        <taxon>Chordata</taxon>
        <taxon>Craniata</taxon>
        <taxon>Vertebrata</taxon>
        <taxon>Euteleostomi</taxon>
        <taxon>Amphibia</taxon>
        <taxon>Batrachia</taxon>
        <taxon>Anura</taxon>
        <taxon>Neobatrachia</taxon>
        <taxon>Hyloidea</taxon>
        <taxon>Eleutherodactylidae</taxon>
        <taxon>Eleutherodactylinae</taxon>
        <taxon>Eleutherodactylus</taxon>
        <taxon>Eleutherodactylus</taxon>
    </lineage>
</organism>
<proteinExistence type="predicted"/>
<sequence length="126" mass="13965">MMGLLFNSQKMFLLFCVLLTGSLIQGFPTKKERYERIRCLPGDNEIACAQEKAIFDQAEQSNIIDRSPISKRVQSYIASIPFSAEDPGSGNGFSSGEEPGSASENAVFSNEINDSKQNFFEENLLI</sequence>
<feature type="chain" id="PRO_5035241207" evidence="2">
    <location>
        <begin position="27"/>
        <end position="126"/>
    </location>
</feature>
<feature type="signal peptide" evidence="2">
    <location>
        <begin position="1"/>
        <end position="26"/>
    </location>
</feature>
<reference evidence="3" key="1">
    <citation type="thesis" date="2020" institute="ProQuest LLC" country="789 East Eisenhower Parkway, Ann Arbor, MI, USA">
        <title>Comparative Genomics and Chromosome Evolution.</title>
        <authorList>
            <person name="Mudd A.B."/>
        </authorList>
    </citation>
    <scope>NUCLEOTIDE SEQUENCE</scope>
    <source>
        <strain evidence="3">HN-11 Male</strain>
        <tissue evidence="3">Kidney and liver</tissue>
    </source>
</reference>
<evidence type="ECO:0000313" key="4">
    <source>
        <dbReference type="Proteomes" id="UP000770717"/>
    </source>
</evidence>
<name>A0A8J6FCH7_ELECQ</name>
<evidence type="ECO:0000256" key="2">
    <source>
        <dbReference type="SAM" id="SignalP"/>
    </source>
</evidence>
<dbReference type="Proteomes" id="UP000770717">
    <property type="component" value="Unassembled WGS sequence"/>
</dbReference>
<dbReference type="InterPro" id="IPR007455">
    <property type="entry name" value="Serglycin"/>
</dbReference>
<dbReference type="OrthoDB" id="9884289at2759"/>
<dbReference type="AlphaFoldDB" id="A0A8J6FCH7"/>
<accession>A0A8J6FCH7</accession>
<dbReference type="EMBL" id="WNTK01000004">
    <property type="protein sequence ID" value="KAG9485068.1"/>
    <property type="molecule type" value="Genomic_DNA"/>
</dbReference>
<evidence type="ECO:0000313" key="3">
    <source>
        <dbReference type="EMBL" id="KAG9485068.1"/>
    </source>
</evidence>